<dbReference type="SMART" id="SM00900">
    <property type="entry name" value="FMN_bind"/>
    <property type="match status" value="1"/>
</dbReference>
<evidence type="ECO:0000256" key="2">
    <source>
        <dbReference type="ARBA" id="ARBA00022553"/>
    </source>
</evidence>
<dbReference type="GO" id="GO:0009055">
    <property type="term" value="F:electron transfer activity"/>
    <property type="evidence" value="ECO:0007669"/>
    <property type="project" value="InterPro"/>
</dbReference>
<dbReference type="STRING" id="377629.TERTU_2976"/>
<keyword evidence="10" id="KW-1185">Reference proteome</keyword>
<name>C5BNI2_TERTT</name>
<dbReference type="EMBL" id="CP001614">
    <property type="protein sequence ID" value="ACR14456.1"/>
    <property type="molecule type" value="Genomic_DNA"/>
</dbReference>
<dbReference type="HOGENOM" id="CLU_077882_1_0_6"/>
<dbReference type="RefSeq" id="WP_015820570.1">
    <property type="nucleotide sequence ID" value="NC_012997.1"/>
</dbReference>
<evidence type="ECO:0000256" key="5">
    <source>
        <dbReference type="ARBA" id="ARBA00022982"/>
    </source>
</evidence>
<dbReference type="KEGG" id="ttu:TERTU_2976"/>
<keyword evidence="4 6" id="KW-0288">FMN</keyword>
<accession>C5BNI2</accession>
<dbReference type="PANTHER" id="PTHR36118:SF1">
    <property type="entry name" value="ION-TRANSLOCATING OXIDOREDUCTASE COMPLEX SUBUNIT G"/>
    <property type="match status" value="1"/>
</dbReference>
<evidence type="ECO:0000256" key="3">
    <source>
        <dbReference type="ARBA" id="ARBA00022630"/>
    </source>
</evidence>
<feature type="chain" id="PRO_5002948761" description="Ion-translocating oxidoreductase complex subunit G" evidence="7">
    <location>
        <begin position="26"/>
        <end position="214"/>
    </location>
</feature>
<dbReference type="Proteomes" id="UP000009080">
    <property type="component" value="Chromosome"/>
</dbReference>
<gene>
    <name evidence="6" type="primary">rnfG</name>
    <name evidence="9" type="ordered locus">TERTU_2976</name>
</gene>
<dbReference type="NCBIfam" id="NF002519">
    <property type="entry name" value="PRK01908.1"/>
    <property type="match status" value="1"/>
</dbReference>
<organism evidence="9 10">
    <name type="scientific">Teredinibacter turnerae (strain ATCC 39867 / T7901)</name>
    <dbReference type="NCBI Taxonomy" id="377629"/>
    <lineage>
        <taxon>Bacteria</taxon>
        <taxon>Pseudomonadati</taxon>
        <taxon>Pseudomonadota</taxon>
        <taxon>Gammaproteobacteria</taxon>
        <taxon>Cellvibrionales</taxon>
        <taxon>Cellvibrionaceae</taxon>
        <taxon>Teredinibacter</taxon>
    </lineage>
</organism>
<protein>
    <recommendedName>
        <fullName evidence="6">Ion-translocating oxidoreductase complex subunit G</fullName>
        <ecNumber evidence="6">7.-.-.-</ecNumber>
    </recommendedName>
    <alternativeName>
        <fullName evidence="6">Rnf electron transport complex subunit G</fullName>
    </alternativeName>
</protein>
<evidence type="ECO:0000256" key="7">
    <source>
        <dbReference type="SAM" id="SignalP"/>
    </source>
</evidence>
<evidence type="ECO:0000313" key="9">
    <source>
        <dbReference type="EMBL" id="ACR14456.1"/>
    </source>
</evidence>
<feature type="domain" description="FMN-binding" evidence="8">
    <location>
        <begin position="104"/>
        <end position="196"/>
    </location>
</feature>
<reference evidence="9 10" key="1">
    <citation type="journal article" date="2009" name="PLoS ONE">
        <title>The complete genome of Teredinibacter turnerae T7901: an intracellular endosymbiont of marine wood-boring bivalves (shipworms).</title>
        <authorList>
            <person name="Yang J.C."/>
            <person name="Madupu R."/>
            <person name="Durkin A.S."/>
            <person name="Ekborg N.A."/>
            <person name="Pedamallu C.S."/>
            <person name="Hostetler J.B."/>
            <person name="Radune D."/>
            <person name="Toms B.S."/>
            <person name="Henrissat B."/>
            <person name="Coutinho P.M."/>
            <person name="Schwarz S."/>
            <person name="Field L."/>
            <person name="Trindade-Silva A.E."/>
            <person name="Soares C.A.G."/>
            <person name="Elshahawi S."/>
            <person name="Hanora A."/>
            <person name="Schmidt E.W."/>
            <person name="Haygood M.G."/>
            <person name="Posfai J."/>
            <person name="Benner J."/>
            <person name="Madinger C."/>
            <person name="Nove J."/>
            <person name="Anton B."/>
            <person name="Chaudhary K."/>
            <person name="Foster J."/>
            <person name="Holman A."/>
            <person name="Kumar S."/>
            <person name="Lessard P.A."/>
            <person name="Luyten Y.A."/>
            <person name="Slatko B."/>
            <person name="Wood N."/>
            <person name="Wu B."/>
            <person name="Teplitski M."/>
            <person name="Mougous J.D."/>
            <person name="Ward N."/>
            <person name="Eisen J.A."/>
            <person name="Badger J.H."/>
            <person name="Distel D.L."/>
        </authorList>
    </citation>
    <scope>NUCLEOTIDE SEQUENCE [LARGE SCALE GENOMIC DNA]</scope>
    <source>
        <strain evidence="10">ATCC 39867 / T7901</strain>
    </source>
</reference>
<keyword evidence="5 6" id="KW-0249">Electron transport</keyword>
<dbReference type="HAMAP" id="MF_00479">
    <property type="entry name" value="RsxG_RnfG"/>
    <property type="match status" value="1"/>
</dbReference>
<evidence type="ECO:0000259" key="8">
    <source>
        <dbReference type="SMART" id="SM00900"/>
    </source>
</evidence>
<keyword evidence="6" id="KW-0997">Cell inner membrane</keyword>
<evidence type="ECO:0000256" key="4">
    <source>
        <dbReference type="ARBA" id="ARBA00022643"/>
    </source>
</evidence>
<proteinExistence type="inferred from homology"/>
<keyword evidence="2 6" id="KW-0597">Phosphoprotein</keyword>
<evidence type="ECO:0000256" key="6">
    <source>
        <dbReference type="HAMAP-Rule" id="MF_00479"/>
    </source>
</evidence>
<evidence type="ECO:0000256" key="1">
    <source>
        <dbReference type="ARBA" id="ARBA00022448"/>
    </source>
</evidence>
<keyword evidence="6" id="KW-1003">Cell membrane</keyword>
<evidence type="ECO:0000313" key="10">
    <source>
        <dbReference type="Proteomes" id="UP000009080"/>
    </source>
</evidence>
<dbReference type="PANTHER" id="PTHR36118">
    <property type="entry name" value="ION-TRANSLOCATING OXIDOREDUCTASE COMPLEX SUBUNIT G"/>
    <property type="match status" value="1"/>
</dbReference>
<dbReference type="OrthoDB" id="9784165at2"/>
<keyword evidence="6" id="KW-0472">Membrane</keyword>
<dbReference type="InterPro" id="IPR007329">
    <property type="entry name" value="FMN-bd"/>
</dbReference>
<dbReference type="EC" id="7.-.-.-" evidence="6"/>
<keyword evidence="7" id="KW-0732">Signal</keyword>
<comment type="similarity">
    <text evidence="6">Belongs to the RnfG family.</text>
</comment>
<keyword evidence="6" id="KW-0812">Transmembrane</keyword>
<comment type="subcellular location">
    <subcellularLocation>
        <location evidence="6">Cell inner membrane</location>
        <topology evidence="6">Single-pass membrane protein</topology>
    </subcellularLocation>
</comment>
<keyword evidence="6" id="KW-1133">Transmembrane helix</keyword>
<comment type="function">
    <text evidence="6">Part of a membrane-bound complex that couples electron transfer with translocation of ions across the membrane.</text>
</comment>
<comment type="subunit">
    <text evidence="6">The complex is composed of six subunits: RnfA, RnfB, RnfC, RnfD, RnfE and RnfG.</text>
</comment>
<sequence>MIGQSISKNSLVLALFALATAGVLATTYTATEARIAEAEKRAAESALLEIVPRERHDNDMLADSLPLPANLALALGVPPGTLANVAYQKGAPIAVILPSIAPDGYSGAIKLIVGINADGSIAGVRALSHKETPGLGDKVDLRKSDWVLEFNGKSLGNPSVDDWAVKKDGGEFDQFTGATITPRAVVKQVKQTLQLFQKHKAELLPTTPPSAEDK</sequence>
<keyword evidence="3 6" id="KW-0285">Flavoprotein</keyword>
<keyword evidence="6" id="KW-1278">Translocase</keyword>
<dbReference type="eggNOG" id="COG4659">
    <property type="taxonomic scope" value="Bacteria"/>
</dbReference>
<dbReference type="AlphaFoldDB" id="C5BNI2"/>
<dbReference type="InterPro" id="IPR010209">
    <property type="entry name" value="Ion_transpt_RnfG/RsxG"/>
</dbReference>
<dbReference type="Pfam" id="PF04205">
    <property type="entry name" value="FMN_bind"/>
    <property type="match status" value="1"/>
</dbReference>
<feature type="signal peptide" evidence="7">
    <location>
        <begin position="1"/>
        <end position="25"/>
    </location>
</feature>
<keyword evidence="1 6" id="KW-0813">Transport</keyword>
<dbReference type="GO" id="GO:0005886">
    <property type="term" value="C:plasma membrane"/>
    <property type="evidence" value="ECO:0007669"/>
    <property type="project" value="UniProtKB-SubCell"/>
</dbReference>
<dbReference type="NCBIfam" id="TIGR01947">
    <property type="entry name" value="rnfG"/>
    <property type="match status" value="1"/>
</dbReference>
<feature type="modified residue" description="FMN phosphoryl threonine" evidence="6">
    <location>
        <position position="179"/>
    </location>
</feature>
<comment type="cofactor">
    <cofactor evidence="6">
        <name>FMN</name>
        <dbReference type="ChEBI" id="CHEBI:58210"/>
    </cofactor>
</comment>
<dbReference type="GO" id="GO:0010181">
    <property type="term" value="F:FMN binding"/>
    <property type="evidence" value="ECO:0007669"/>
    <property type="project" value="InterPro"/>
</dbReference>
<dbReference type="PIRSF" id="PIRSF006091">
    <property type="entry name" value="E_trnsport_RnfG"/>
    <property type="match status" value="1"/>
</dbReference>
<dbReference type="GO" id="GO:0022900">
    <property type="term" value="P:electron transport chain"/>
    <property type="evidence" value="ECO:0007669"/>
    <property type="project" value="UniProtKB-UniRule"/>
</dbReference>